<comment type="similarity">
    <text evidence="6">Belongs to the ABC-4 integral membrane protein family.</text>
</comment>
<protein>
    <recommendedName>
        <fullName evidence="8">ABC3 transporter permease C-terminal domain-containing protein</fullName>
    </recommendedName>
</protein>
<feature type="transmembrane region" description="Helical" evidence="7">
    <location>
        <begin position="349"/>
        <end position="372"/>
    </location>
</feature>
<dbReference type="Proteomes" id="UP000618818">
    <property type="component" value="Unassembled WGS sequence"/>
</dbReference>
<evidence type="ECO:0000256" key="6">
    <source>
        <dbReference type="ARBA" id="ARBA00038076"/>
    </source>
</evidence>
<keyword evidence="5 7" id="KW-0472">Membrane</keyword>
<keyword evidence="3 7" id="KW-0812">Transmembrane</keyword>
<feature type="transmembrane region" description="Helical" evidence="7">
    <location>
        <begin position="384"/>
        <end position="411"/>
    </location>
</feature>
<keyword evidence="2" id="KW-1003">Cell membrane</keyword>
<feature type="transmembrane region" description="Helical" evidence="7">
    <location>
        <begin position="431"/>
        <end position="452"/>
    </location>
</feature>
<organism evidence="9 10">
    <name type="scientific">Nocardioides cavernae</name>
    <dbReference type="NCBI Taxonomy" id="1921566"/>
    <lineage>
        <taxon>Bacteria</taxon>
        <taxon>Bacillati</taxon>
        <taxon>Actinomycetota</taxon>
        <taxon>Actinomycetes</taxon>
        <taxon>Propionibacteriales</taxon>
        <taxon>Nocardioidaceae</taxon>
        <taxon>Nocardioides</taxon>
    </lineage>
</organism>
<dbReference type="InterPro" id="IPR050250">
    <property type="entry name" value="Macrolide_Exporter_MacB"/>
</dbReference>
<evidence type="ECO:0000256" key="1">
    <source>
        <dbReference type="ARBA" id="ARBA00004651"/>
    </source>
</evidence>
<evidence type="ECO:0000256" key="7">
    <source>
        <dbReference type="SAM" id="Phobius"/>
    </source>
</evidence>
<dbReference type="EMBL" id="JACXYZ010000005">
    <property type="protein sequence ID" value="MBD3927385.1"/>
    <property type="molecule type" value="Genomic_DNA"/>
</dbReference>
<feature type="transmembrane region" description="Helical" evidence="7">
    <location>
        <begin position="924"/>
        <end position="957"/>
    </location>
</feature>
<proteinExistence type="inferred from homology"/>
<dbReference type="RefSeq" id="WP_191197232.1">
    <property type="nucleotide sequence ID" value="NZ_JACXYZ010000005.1"/>
</dbReference>
<feature type="transmembrane region" description="Helical" evidence="7">
    <location>
        <begin position="879"/>
        <end position="903"/>
    </location>
</feature>
<comment type="subcellular location">
    <subcellularLocation>
        <location evidence="1">Cell membrane</location>
        <topology evidence="1">Multi-pass membrane protein</topology>
    </subcellularLocation>
</comment>
<evidence type="ECO:0000256" key="2">
    <source>
        <dbReference type="ARBA" id="ARBA00022475"/>
    </source>
</evidence>
<reference evidence="9 10" key="1">
    <citation type="submission" date="2020-09" db="EMBL/GenBank/DDBJ databases">
        <title>novel species in genus Nocardioides.</title>
        <authorList>
            <person name="Zhang G."/>
        </authorList>
    </citation>
    <scope>NUCLEOTIDE SEQUENCE [LARGE SCALE GENOMIC DNA]</scope>
    <source>
        <strain evidence="9 10">KCTC 39551</strain>
    </source>
</reference>
<evidence type="ECO:0000256" key="5">
    <source>
        <dbReference type="ARBA" id="ARBA00023136"/>
    </source>
</evidence>
<evidence type="ECO:0000256" key="4">
    <source>
        <dbReference type="ARBA" id="ARBA00022989"/>
    </source>
</evidence>
<dbReference type="PANTHER" id="PTHR30572">
    <property type="entry name" value="MEMBRANE COMPONENT OF TRANSPORTER-RELATED"/>
    <property type="match status" value="1"/>
</dbReference>
<feature type="transmembrane region" description="Helical" evidence="7">
    <location>
        <begin position="511"/>
        <end position="533"/>
    </location>
</feature>
<dbReference type="PANTHER" id="PTHR30572:SF4">
    <property type="entry name" value="ABC TRANSPORTER PERMEASE YTRF"/>
    <property type="match status" value="1"/>
</dbReference>
<evidence type="ECO:0000313" key="10">
    <source>
        <dbReference type="Proteomes" id="UP000618818"/>
    </source>
</evidence>
<dbReference type="InterPro" id="IPR003838">
    <property type="entry name" value="ABC3_permease_C"/>
</dbReference>
<evidence type="ECO:0000313" key="9">
    <source>
        <dbReference type="EMBL" id="MBD3927385.1"/>
    </source>
</evidence>
<feature type="transmembrane region" description="Helical" evidence="7">
    <location>
        <begin position="294"/>
        <end position="314"/>
    </location>
</feature>
<gene>
    <name evidence="9" type="ORF">IEZ26_22370</name>
</gene>
<feature type="domain" description="ABC3 transporter permease C-terminal" evidence="8">
    <location>
        <begin position="303"/>
        <end position="408"/>
    </location>
</feature>
<comment type="caution">
    <text evidence="9">The sequence shown here is derived from an EMBL/GenBank/DDBJ whole genome shotgun (WGS) entry which is preliminary data.</text>
</comment>
<feature type="domain" description="ABC3 transporter permease C-terminal" evidence="8">
    <location>
        <begin position="882"/>
        <end position="996"/>
    </location>
</feature>
<evidence type="ECO:0000256" key="3">
    <source>
        <dbReference type="ARBA" id="ARBA00022692"/>
    </source>
</evidence>
<dbReference type="Pfam" id="PF02687">
    <property type="entry name" value="FtsX"/>
    <property type="match status" value="2"/>
</dbReference>
<keyword evidence="10" id="KW-1185">Reference proteome</keyword>
<name>A0ABR8NHP9_9ACTN</name>
<accession>A0ABR8NHP9</accession>
<sequence length="1015" mass="104428">MIRVALDGLRSRSLLSLGTLLLLVVALGSAVLGPSFAAAVGNAYAVTRLEEERNVLTGRTWEVRPSSAVDDPGALLDDTLAQLVLPEDQHAATAQLETSRMLAPGALGEVMLMAKPDACAHLDLEGRCPAAPGEVSVLAGDAEEDGHELGDRIDLGEPFGTLTLVGTYAYPSGPSVSPERREALEDFWFEPGRLASVPATVRPGRQLTDVARQPAPYLVAPDQLAGLAPSLLLVRVDSRIEVPTDLDAADLPAIAERAAADPAPQQLAVGTAAEISNNDLDGIVADVERERRSALLAVTPAVVSLVLVALALLSRLTSAAGELRVPDLALASLRGADRRRTWLLALSEPLLLVALAVPVGLAGGAALTWALVRAWLPAELPVPVPAYAVLASVAVVACSIAVCVLSTRAVLARSLADQLSGQARPRPAGRLAVLVALALVALTLVLVVAALTRPAGGATDAADLVLPLLIAAVLGLAAAGGTRAAARALARRPARGVAGFLAVRAVARRSVGTLVVLPLTIAIAVVTFGAGTFDAAGAWRASVAATQAPASTVWSSELPMNEAVALTHRLDPDGRWLMATGTWNAQDGVYVVADVPRLASASLWDPSWTPGHSVDDVVALITRPPTPLLTGARLRLGMTVPRAAGQVTVEMRMRTSGGDTFNTYVGPFGPGTSTATERVPCGRGCTVEGFALAGPAGLPTELSGEYVVGPLEADGTDASDVLTRGDWHLVDEGVTQAAQDVRVDGAGLVVTADGTGKAALTSGMGGLRPVVAGREAVDRLGRVAGAATSTVGGPPPSEAVLVAESVPFLGPEGVLIDYSVLTTNRTVYEEEFEVRVLAAADTPEQVTTALAGQGLAVERVYAQERDRLDGTAYALALRLYLVASILVLLMAVAGLVVTTAIQLPGRRMDAAALSVVGVRRRSVLSSVAVEQVVVLGAAAVAGLLAGAAAQLIVLGRITLGQVEEASWPRVVARIDPVLLSGTALVVAVLLGTVALLSAWATVRQARGASLREKAR</sequence>
<feature type="transmembrane region" description="Helical" evidence="7">
    <location>
        <begin position="464"/>
        <end position="490"/>
    </location>
</feature>
<evidence type="ECO:0000259" key="8">
    <source>
        <dbReference type="Pfam" id="PF02687"/>
    </source>
</evidence>
<keyword evidence="4 7" id="KW-1133">Transmembrane helix</keyword>
<feature type="transmembrane region" description="Helical" evidence="7">
    <location>
        <begin position="977"/>
        <end position="1002"/>
    </location>
</feature>